<proteinExistence type="predicted"/>
<evidence type="ECO:0000313" key="3">
    <source>
        <dbReference type="EMBL" id="KAF5353219.1"/>
    </source>
</evidence>
<name>A0A8H5FY38_9AGAR</name>
<feature type="compositionally biased region" description="Acidic residues" evidence="1">
    <location>
        <begin position="201"/>
        <end position="215"/>
    </location>
</feature>
<comment type="caution">
    <text evidence="3">The sequence shown here is derived from an EMBL/GenBank/DDBJ whole genome shotgun (WGS) entry which is preliminary data.</text>
</comment>
<dbReference type="AlphaFoldDB" id="A0A8H5FY38"/>
<keyword evidence="2" id="KW-1133">Transmembrane helix</keyword>
<feature type="transmembrane region" description="Helical" evidence="2">
    <location>
        <begin position="70"/>
        <end position="88"/>
    </location>
</feature>
<feature type="region of interest" description="Disordered" evidence="1">
    <location>
        <begin position="198"/>
        <end position="222"/>
    </location>
</feature>
<evidence type="ECO:0000313" key="4">
    <source>
        <dbReference type="Proteomes" id="UP000559027"/>
    </source>
</evidence>
<evidence type="ECO:0000256" key="1">
    <source>
        <dbReference type="SAM" id="MobiDB-lite"/>
    </source>
</evidence>
<gene>
    <name evidence="3" type="ORF">D9756_008058</name>
</gene>
<protein>
    <submittedName>
        <fullName evidence="3">Uncharacterized protein</fullName>
    </submittedName>
</protein>
<dbReference type="EMBL" id="JAACJO010000010">
    <property type="protein sequence ID" value="KAF5353219.1"/>
    <property type="molecule type" value="Genomic_DNA"/>
</dbReference>
<dbReference type="Proteomes" id="UP000559027">
    <property type="component" value="Unassembled WGS sequence"/>
</dbReference>
<keyword evidence="2" id="KW-0472">Membrane</keyword>
<evidence type="ECO:0000256" key="2">
    <source>
        <dbReference type="SAM" id="Phobius"/>
    </source>
</evidence>
<keyword evidence="2" id="KW-0812">Transmembrane</keyword>
<organism evidence="3 4">
    <name type="scientific">Leucocoprinus leucothites</name>
    <dbReference type="NCBI Taxonomy" id="201217"/>
    <lineage>
        <taxon>Eukaryota</taxon>
        <taxon>Fungi</taxon>
        <taxon>Dikarya</taxon>
        <taxon>Basidiomycota</taxon>
        <taxon>Agaricomycotina</taxon>
        <taxon>Agaricomycetes</taxon>
        <taxon>Agaricomycetidae</taxon>
        <taxon>Agaricales</taxon>
        <taxon>Agaricineae</taxon>
        <taxon>Agaricaceae</taxon>
        <taxon>Leucocoprinus</taxon>
    </lineage>
</organism>
<sequence length="222" mass="24996">MASSLDDLRDFAIRSLTTTFHTVAVLTLVLYDATLLSDRVIHFYRYCVGVPSFLLCLLTGHEFINPLCSVINIAILGAGTLLTIYRLYKSLGDISSTYRSIWPRLAHVKHFTPVFWTFYLDGTLFFFPMLAMEIAGSLGSFRIPLGQGDWSMWKWAVQYISITRLLLNLHEASKGMKDSIVTQEMSTLRFGNFQDGQDQTANEEIDGTGEVDIEESATRNTG</sequence>
<feature type="transmembrane region" description="Helical" evidence="2">
    <location>
        <begin position="12"/>
        <end position="31"/>
    </location>
</feature>
<feature type="transmembrane region" description="Helical" evidence="2">
    <location>
        <begin position="43"/>
        <end position="64"/>
    </location>
</feature>
<dbReference type="OrthoDB" id="3130007at2759"/>
<reference evidence="3 4" key="1">
    <citation type="journal article" date="2020" name="ISME J.">
        <title>Uncovering the hidden diversity of litter-decomposition mechanisms in mushroom-forming fungi.</title>
        <authorList>
            <person name="Floudas D."/>
            <person name="Bentzer J."/>
            <person name="Ahren D."/>
            <person name="Johansson T."/>
            <person name="Persson P."/>
            <person name="Tunlid A."/>
        </authorList>
    </citation>
    <scope>NUCLEOTIDE SEQUENCE [LARGE SCALE GENOMIC DNA]</scope>
    <source>
        <strain evidence="3 4">CBS 146.42</strain>
    </source>
</reference>
<accession>A0A8H5FY38</accession>
<keyword evidence="4" id="KW-1185">Reference proteome</keyword>